<dbReference type="Proteomes" id="UP001189429">
    <property type="component" value="Unassembled WGS sequence"/>
</dbReference>
<name>A0ABN9Y3L9_9DINO</name>
<feature type="non-terminal residue" evidence="4">
    <location>
        <position position="1"/>
    </location>
</feature>
<dbReference type="PROSITE" id="PS50158">
    <property type="entry name" value="ZF_CCHC"/>
    <property type="match status" value="1"/>
</dbReference>
<keyword evidence="1" id="KW-0863">Zinc-finger</keyword>
<gene>
    <name evidence="4" type="ORF">PCOR1329_LOCUS82229</name>
</gene>
<comment type="caution">
    <text evidence="4">The sequence shown here is derived from an EMBL/GenBank/DDBJ whole genome shotgun (WGS) entry which is preliminary data.</text>
</comment>
<feature type="compositionally biased region" description="Basic residues" evidence="2">
    <location>
        <begin position="193"/>
        <end position="208"/>
    </location>
</feature>
<keyword evidence="1" id="KW-0862">Zinc</keyword>
<feature type="region of interest" description="Disordered" evidence="2">
    <location>
        <begin position="191"/>
        <end position="225"/>
    </location>
</feature>
<dbReference type="SMART" id="SM00343">
    <property type="entry name" value="ZnF_C2HC"/>
    <property type="match status" value="1"/>
</dbReference>
<protein>
    <recommendedName>
        <fullName evidence="3">CCHC-type domain-containing protein</fullName>
    </recommendedName>
</protein>
<dbReference type="InterPro" id="IPR001878">
    <property type="entry name" value="Znf_CCHC"/>
</dbReference>
<dbReference type="InterPro" id="IPR036875">
    <property type="entry name" value="Znf_CCHC_sf"/>
</dbReference>
<feature type="non-terminal residue" evidence="4">
    <location>
        <position position="411"/>
    </location>
</feature>
<dbReference type="EMBL" id="CAUYUJ010021804">
    <property type="protein sequence ID" value="CAK0907101.1"/>
    <property type="molecule type" value="Genomic_DNA"/>
</dbReference>
<evidence type="ECO:0000313" key="4">
    <source>
        <dbReference type="EMBL" id="CAK0907101.1"/>
    </source>
</evidence>
<evidence type="ECO:0000256" key="2">
    <source>
        <dbReference type="SAM" id="MobiDB-lite"/>
    </source>
</evidence>
<evidence type="ECO:0000259" key="3">
    <source>
        <dbReference type="PROSITE" id="PS50158"/>
    </source>
</evidence>
<keyword evidence="5" id="KW-1185">Reference proteome</keyword>
<dbReference type="SUPFAM" id="SSF57756">
    <property type="entry name" value="Retrovirus zinc finger-like domains"/>
    <property type="match status" value="1"/>
</dbReference>
<organism evidence="4 5">
    <name type="scientific">Prorocentrum cordatum</name>
    <dbReference type="NCBI Taxonomy" id="2364126"/>
    <lineage>
        <taxon>Eukaryota</taxon>
        <taxon>Sar</taxon>
        <taxon>Alveolata</taxon>
        <taxon>Dinophyceae</taxon>
        <taxon>Prorocentrales</taxon>
        <taxon>Prorocentraceae</taxon>
        <taxon>Prorocentrum</taxon>
    </lineage>
</organism>
<evidence type="ECO:0000313" key="5">
    <source>
        <dbReference type="Proteomes" id="UP001189429"/>
    </source>
</evidence>
<dbReference type="Gene3D" id="4.10.60.10">
    <property type="entry name" value="Zinc finger, CCHC-type"/>
    <property type="match status" value="1"/>
</dbReference>
<keyword evidence="1" id="KW-0479">Metal-binding</keyword>
<evidence type="ECO:0000256" key="1">
    <source>
        <dbReference type="PROSITE-ProRule" id="PRU00047"/>
    </source>
</evidence>
<sequence length="411" mass="44926">ALDNAFQHLKEDEIPEALGTALYTCVRDPKKERFTTFVNRRRLEFITLERLKVMLPDTFKSYSTLRFARLDERSYDKVIGWTDGGNNFEQIAKCPAPPPPPIDMATTDKSDELGAFAIEVIGHEDDGCDDGEGTLQISGSEAIAGAYYIDAEWLDGVIGEEDLPWALLDMRPAMSYLVERKQVRNQLNEARKARGFFKPKGKSKGKHGHGQDKGKGSGKQNQRRRISIDQLKLRTKCAKCKQVGHWARACPQNGHQQRLALEAFTMHAAVGSSQTHHINMPRPAESTTGGAAKFFVGAIAMFIGLAINARGVLVDAGVQEGIIGAEQLKGLVLKLKEFNLQPRWAPDDGPPPRGIGGDAEFTGRAEVPVGIAGASGILSFCVVDEEVPALIPVGLIRALEMDLKLRGSGDQ</sequence>
<proteinExistence type="predicted"/>
<feature type="domain" description="CCHC-type" evidence="3">
    <location>
        <begin position="236"/>
        <end position="252"/>
    </location>
</feature>
<dbReference type="Pfam" id="PF00098">
    <property type="entry name" value="zf-CCHC"/>
    <property type="match status" value="1"/>
</dbReference>
<reference evidence="4" key="1">
    <citation type="submission" date="2023-10" db="EMBL/GenBank/DDBJ databases">
        <authorList>
            <person name="Chen Y."/>
            <person name="Shah S."/>
            <person name="Dougan E. K."/>
            <person name="Thang M."/>
            <person name="Chan C."/>
        </authorList>
    </citation>
    <scope>NUCLEOTIDE SEQUENCE [LARGE SCALE GENOMIC DNA]</scope>
</reference>
<accession>A0ABN9Y3L9</accession>